<dbReference type="AlphaFoldDB" id="A0A6M3XI73"/>
<proteinExistence type="predicted"/>
<protein>
    <submittedName>
        <fullName evidence="1">Uncharacterized protein</fullName>
    </submittedName>
</protein>
<sequence length="74" mass="9118">MEICLKMDRKYEIYLIAEKIAREEYQSDFYDLTEKEQYEVFSRAEVKFEEELMDKADSLRKELNIKKGIIWVKR</sequence>
<organism evidence="1">
    <name type="scientific">viral metagenome</name>
    <dbReference type="NCBI Taxonomy" id="1070528"/>
    <lineage>
        <taxon>unclassified sequences</taxon>
        <taxon>metagenomes</taxon>
        <taxon>organismal metagenomes</taxon>
    </lineage>
</organism>
<evidence type="ECO:0000313" key="1">
    <source>
        <dbReference type="EMBL" id="QJH96987.1"/>
    </source>
</evidence>
<reference evidence="1" key="1">
    <citation type="submission" date="2020-03" db="EMBL/GenBank/DDBJ databases">
        <title>The deep terrestrial virosphere.</title>
        <authorList>
            <person name="Holmfeldt K."/>
            <person name="Nilsson E."/>
            <person name="Simone D."/>
            <person name="Lopez-Fernandez M."/>
            <person name="Wu X."/>
            <person name="de Brujin I."/>
            <person name="Lundin D."/>
            <person name="Andersson A."/>
            <person name="Bertilsson S."/>
            <person name="Dopson M."/>
        </authorList>
    </citation>
    <scope>NUCLEOTIDE SEQUENCE</scope>
    <source>
        <strain evidence="1">TM448B00884</strain>
    </source>
</reference>
<accession>A0A6M3XI73</accession>
<name>A0A6M3XI73_9ZZZZ</name>
<dbReference type="EMBL" id="MT144668">
    <property type="protein sequence ID" value="QJH96987.1"/>
    <property type="molecule type" value="Genomic_DNA"/>
</dbReference>
<gene>
    <name evidence="1" type="ORF">TM448B00884_0038</name>
</gene>